<reference evidence="3" key="2">
    <citation type="submission" date="2015-07" db="EMBL/GenBank/DDBJ databases">
        <authorList>
            <person name="Noorani M."/>
        </authorList>
    </citation>
    <scope>NUCLEOTIDE SEQUENCE</scope>
    <source>
        <strain evidence="3">Yugu1</strain>
    </source>
</reference>
<sequence>MARPVFATMLPLILVPFLLFQVRDCSARALLRPTEHQQPLVPAAHHRDEPPYHPDDDAAETGARPVAIAEDDDGQSSARADGDGAAPSSSMATASSPRDKDQGVVGSRHGSTLLAGPPVLRRSKLARRFLAVAGVVEGADSAARASCHSSDVHNGCTPPSEH</sequence>
<feature type="chain" id="PRO_5016950719" evidence="2">
    <location>
        <begin position="28"/>
        <end position="162"/>
    </location>
</feature>
<keyword evidence="2" id="KW-0732">Signal</keyword>
<feature type="signal peptide" evidence="2">
    <location>
        <begin position="1"/>
        <end position="27"/>
    </location>
</feature>
<accession>A0A368SFJ1</accession>
<evidence type="ECO:0000256" key="1">
    <source>
        <dbReference type="SAM" id="MobiDB-lite"/>
    </source>
</evidence>
<evidence type="ECO:0000313" key="3">
    <source>
        <dbReference type="EMBL" id="RCV41207.1"/>
    </source>
</evidence>
<proteinExistence type="predicted"/>
<name>A0A368SFJ1_SETIT</name>
<evidence type="ECO:0000256" key="2">
    <source>
        <dbReference type="SAM" id="SignalP"/>
    </source>
</evidence>
<feature type="region of interest" description="Disordered" evidence="1">
    <location>
        <begin position="140"/>
        <end position="162"/>
    </location>
</feature>
<protein>
    <submittedName>
        <fullName evidence="3">Uncharacterized protein</fullName>
    </submittedName>
</protein>
<dbReference type="AlphaFoldDB" id="A0A368SFJ1"/>
<dbReference type="EMBL" id="CM003536">
    <property type="protein sequence ID" value="RCV41207.1"/>
    <property type="molecule type" value="Genomic_DNA"/>
</dbReference>
<gene>
    <name evidence="3" type="ORF">SETIT_9G117000v2</name>
</gene>
<feature type="region of interest" description="Disordered" evidence="1">
    <location>
        <begin position="36"/>
        <end position="119"/>
    </location>
</feature>
<reference evidence="3" key="1">
    <citation type="journal article" date="2012" name="Nat. Biotechnol.">
        <title>Reference genome sequence of the model plant Setaria.</title>
        <authorList>
            <person name="Bennetzen J.L."/>
            <person name="Schmutz J."/>
            <person name="Wang H."/>
            <person name="Percifield R."/>
            <person name="Hawkins J."/>
            <person name="Pontaroli A.C."/>
            <person name="Estep M."/>
            <person name="Feng L."/>
            <person name="Vaughn J.N."/>
            <person name="Grimwood J."/>
            <person name="Jenkins J."/>
            <person name="Barry K."/>
            <person name="Lindquist E."/>
            <person name="Hellsten U."/>
            <person name="Deshpande S."/>
            <person name="Wang X."/>
            <person name="Wu X."/>
            <person name="Mitros T."/>
            <person name="Triplett J."/>
            <person name="Yang X."/>
            <person name="Ye C.Y."/>
            <person name="Mauro-Herrera M."/>
            <person name="Wang L."/>
            <person name="Li P."/>
            <person name="Sharma M."/>
            <person name="Sharma R."/>
            <person name="Ronald P.C."/>
            <person name="Panaud O."/>
            <person name="Kellogg E.A."/>
            <person name="Brutnell T.P."/>
            <person name="Doust A.N."/>
            <person name="Tuskan G.A."/>
            <person name="Rokhsar D."/>
            <person name="Devos K.M."/>
        </authorList>
    </citation>
    <scope>NUCLEOTIDE SEQUENCE [LARGE SCALE GENOMIC DNA]</scope>
    <source>
        <strain evidence="3">Yugu1</strain>
    </source>
</reference>
<feature type="compositionally biased region" description="Low complexity" evidence="1">
    <location>
        <begin position="85"/>
        <end position="96"/>
    </location>
</feature>
<dbReference type="OrthoDB" id="692828at2759"/>
<feature type="compositionally biased region" description="Basic and acidic residues" evidence="1">
    <location>
        <begin position="45"/>
        <end position="56"/>
    </location>
</feature>
<organism evidence="3">
    <name type="scientific">Setaria italica</name>
    <name type="common">Foxtail millet</name>
    <name type="synonym">Panicum italicum</name>
    <dbReference type="NCBI Taxonomy" id="4555"/>
    <lineage>
        <taxon>Eukaryota</taxon>
        <taxon>Viridiplantae</taxon>
        <taxon>Streptophyta</taxon>
        <taxon>Embryophyta</taxon>
        <taxon>Tracheophyta</taxon>
        <taxon>Spermatophyta</taxon>
        <taxon>Magnoliopsida</taxon>
        <taxon>Liliopsida</taxon>
        <taxon>Poales</taxon>
        <taxon>Poaceae</taxon>
        <taxon>PACMAD clade</taxon>
        <taxon>Panicoideae</taxon>
        <taxon>Panicodae</taxon>
        <taxon>Paniceae</taxon>
        <taxon>Cenchrinae</taxon>
        <taxon>Setaria</taxon>
    </lineage>
</organism>